<comment type="caution">
    <text evidence="1">The sequence shown here is derived from an EMBL/GenBank/DDBJ whole genome shotgun (WGS) entry which is preliminary data.</text>
</comment>
<evidence type="ECO:0000313" key="1">
    <source>
        <dbReference type="EMBL" id="KKN15465.1"/>
    </source>
</evidence>
<protein>
    <submittedName>
        <fullName evidence="1">Uncharacterized protein</fullName>
    </submittedName>
</protein>
<reference evidence="1" key="1">
    <citation type="journal article" date="2015" name="Nature">
        <title>Complex archaea that bridge the gap between prokaryotes and eukaryotes.</title>
        <authorList>
            <person name="Spang A."/>
            <person name="Saw J.H."/>
            <person name="Jorgensen S.L."/>
            <person name="Zaremba-Niedzwiedzka K."/>
            <person name="Martijn J."/>
            <person name="Lind A.E."/>
            <person name="van Eijk R."/>
            <person name="Schleper C."/>
            <person name="Guy L."/>
            <person name="Ettema T.J."/>
        </authorList>
    </citation>
    <scope>NUCLEOTIDE SEQUENCE</scope>
</reference>
<dbReference type="EMBL" id="LAZR01003710">
    <property type="protein sequence ID" value="KKN15465.1"/>
    <property type="molecule type" value="Genomic_DNA"/>
</dbReference>
<proteinExistence type="predicted"/>
<sequence>MRISKWLFIVALALPISTFAHLDGIAPTEIGFIEVGTVVSAKSKMIKFPCTGRGADKCTITVTNIVTTKGKYTVRGRAAVSVGEKMTRNPGYLLCGEGHTVSSLKFKPTCYEVMIGITYRE</sequence>
<dbReference type="AlphaFoldDB" id="A0A0F9N7A9"/>
<accession>A0A0F9N7A9</accession>
<name>A0A0F9N7A9_9ZZZZ</name>
<gene>
    <name evidence="1" type="ORF">LCGC14_0985850</name>
</gene>
<organism evidence="1">
    <name type="scientific">marine sediment metagenome</name>
    <dbReference type="NCBI Taxonomy" id="412755"/>
    <lineage>
        <taxon>unclassified sequences</taxon>
        <taxon>metagenomes</taxon>
        <taxon>ecological metagenomes</taxon>
    </lineage>
</organism>